<reference evidence="3" key="2">
    <citation type="submission" date="2021-12" db="EMBL/GenBank/DDBJ databases">
        <title>Resequencing data analysis of finger millet.</title>
        <authorList>
            <person name="Hatakeyama M."/>
            <person name="Aluri S."/>
            <person name="Balachadran M.T."/>
            <person name="Sivarajan S.R."/>
            <person name="Poveda L."/>
            <person name="Shimizu-Inatsugi R."/>
            <person name="Schlapbach R."/>
            <person name="Sreeman S.M."/>
            <person name="Shimizu K.K."/>
        </authorList>
    </citation>
    <scope>NUCLEOTIDE SEQUENCE</scope>
</reference>
<dbReference type="Proteomes" id="UP001054889">
    <property type="component" value="Unassembled WGS sequence"/>
</dbReference>
<evidence type="ECO:0000259" key="2">
    <source>
        <dbReference type="Pfam" id="PF23635"/>
    </source>
</evidence>
<dbReference type="PANTHER" id="PTHR33207">
    <property type="entry name" value="F-BOX DOMAIN CONTAINING PROTEIN-RELATED"/>
    <property type="match status" value="1"/>
</dbReference>
<organism evidence="3 4">
    <name type="scientific">Eleusine coracana subsp. coracana</name>
    <dbReference type="NCBI Taxonomy" id="191504"/>
    <lineage>
        <taxon>Eukaryota</taxon>
        <taxon>Viridiplantae</taxon>
        <taxon>Streptophyta</taxon>
        <taxon>Embryophyta</taxon>
        <taxon>Tracheophyta</taxon>
        <taxon>Spermatophyta</taxon>
        <taxon>Magnoliopsida</taxon>
        <taxon>Liliopsida</taxon>
        <taxon>Poales</taxon>
        <taxon>Poaceae</taxon>
        <taxon>PACMAD clade</taxon>
        <taxon>Chloridoideae</taxon>
        <taxon>Cynodonteae</taxon>
        <taxon>Eleusininae</taxon>
        <taxon>Eleusine</taxon>
    </lineage>
</organism>
<dbReference type="AlphaFoldDB" id="A0AAV5BV47"/>
<dbReference type="EMBL" id="BQKI01000002">
    <property type="protein sequence ID" value="GJM89605.1"/>
    <property type="molecule type" value="Genomic_DNA"/>
</dbReference>
<accession>A0AAV5BV47</accession>
<dbReference type="InterPro" id="IPR036047">
    <property type="entry name" value="F-box-like_dom_sf"/>
</dbReference>
<proteinExistence type="predicted"/>
<dbReference type="SUPFAM" id="SSF81383">
    <property type="entry name" value="F-box domain"/>
    <property type="match status" value="1"/>
</dbReference>
<gene>
    <name evidence="3" type="primary">ga05813</name>
    <name evidence="3" type="ORF">PR202_ga05813</name>
</gene>
<evidence type="ECO:0008006" key="5">
    <source>
        <dbReference type="Google" id="ProtNLM"/>
    </source>
</evidence>
<dbReference type="InterPro" id="IPR001810">
    <property type="entry name" value="F-box_dom"/>
</dbReference>
<evidence type="ECO:0000313" key="4">
    <source>
        <dbReference type="Proteomes" id="UP001054889"/>
    </source>
</evidence>
<dbReference type="Pfam" id="PF23635">
    <property type="entry name" value="Beta-prop_AT5G49610-like"/>
    <property type="match status" value="1"/>
</dbReference>
<dbReference type="InterPro" id="IPR056594">
    <property type="entry name" value="AT5G49610-like_b-prop"/>
</dbReference>
<reference evidence="3" key="1">
    <citation type="journal article" date="2018" name="DNA Res.">
        <title>Multiple hybrid de novo genome assembly of finger millet, an orphan allotetraploid crop.</title>
        <authorList>
            <person name="Hatakeyama M."/>
            <person name="Aluri S."/>
            <person name="Balachadran M.T."/>
            <person name="Sivarajan S.R."/>
            <person name="Patrignani A."/>
            <person name="Gruter S."/>
            <person name="Poveda L."/>
            <person name="Shimizu-Inatsugi R."/>
            <person name="Baeten J."/>
            <person name="Francoijs K.J."/>
            <person name="Nataraja K.N."/>
            <person name="Reddy Y.A.N."/>
            <person name="Phadnis S."/>
            <person name="Ravikumar R.L."/>
            <person name="Schlapbach R."/>
            <person name="Sreeman S.M."/>
            <person name="Shimizu K.K."/>
        </authorList>
    </citation>
    <scope>NUCLEOTIDE SEQUENCE</scope>
</reference>
<comment type="caution">
    <text evidence="3">The sequence shown here is derived from an EMBL/GenBank/DDBJ whole genome shotgun (WGS) entry which is preliminary data.</text>
</comment>
<evidence type="ECO:0000313" key="3">
    <source>
        <dbReference type="EMBL" id="GJM89605.1"/>
    </source>
</evidence>
<protein>
    <recommendedName>
        <fullName evidence="5">F-box domain-containing protein</fullName>
    </recommendedName>
</protein>
<dbReference type="Gene3D" id="1.20.1280.50">
    <property type="match status" value="1"/>
</dbReference>
<name>A0AAV5BV47_ELECO</name>
<evidence type="ECO:0000259" key="1">
    <source>
        <dbReference type="Pfam" id="PF12937"/>
    </source>
</evidence>
<sequence length="330" mass="36162">MAADGSPIQDDASTCYQSAAAVSRAACYLVRDASAGAGSATGPGRFLERADAAGVSNLGGIGADQDDGISAAVSAVLGNDDLLRKILLRVGLPNCLVRAALVCKRWYLLASTPALLRRFRDLHLPGVLGYYIDLKLQLSRGIESRQKFVPMPQPDLFESVVRRARSHLELDILEEIWYCRNGCIITMLSLGSGFTARWPLHPARGTLQLPLPPEKDIYHYIGDIFSLGDNHNQFFCMQLGFHGDHQTVADVYKLSEDGVWGIMFMSGAEKWMEAELAHLCIGHAVYLLDCKRKALQKVYDMGSKNMIMLVLSIRIDGAILTNVGSEFDLG</sequence>
<feature type="domain" description="F-box protein AT5G49610-like beta-propeller" evidence="2">
    <location>
        <begin position="176"/>
        <end position="265"/>
    </location>
</feature>
<keyword evidence="4" id="KW-1185">Reference proteome</keyword>
<dbReference type="Pfam" id="PF12937">
    <property type="entry name" value="F-box-like"/>
    <property type="match status" value="1"/>
</dbReference>
<feature type="domain" description="F-box" evidence="1">
    <location>
        <begin position="80"/>
        <end position="119"/>
    </location>
</feature>